<dbReference type="EMBL" id="MHSA01000006">
    <property type="protein sequence ID" value="OHA34833.1"/>
    <property type="molecule type" value="Genomic_DNA"/>
</dbReference>
<evidence type="ECO:0000313" key="2">
    <source>
        <dbReference type="EMBL" id="OHA34833.1"/>
    </source>
</evidence>
<keyword evidence="1" id="KW-0175">Coiled coil</keyword>
<proteinExistence type="predicted"/>
<feature type="coiled-coil region" evidence="1">
    <location>
        <begin position="142"/>
        <end position="218"/>
    </location>
</feature>
<dbReference type="Proteomes" id="UP000177797">
    <property type="component" value="Unassembled WGS sequence"/>
</dbReference>
<evidence type="ECO:0000256" key="1">
    <source>
        <dbReference type="SAM" id="Coils"/>
    </source>
</evidence>
<accession>A0A1G2NFJ1</accession>
<protein>
    <submittedName>
        <fullName evidence="2">Uncharacterized protein</fullName>
    </submittedName>
</protein>
<comment type="caution">
    <text evidence="2">The sequence shown here is derived from an EMBL/GenBank/DDBJ whole genome shotgun (WGS) entry which is preliminary data.</text>
</comment>
<reference evidence="2 3" key="1">
    <citation type="journal article" date="2016" name="Nat. Commun.">
        <title>Thousands of microbial genomes shed light on interconnected biogeochemical processes in an aquifer system.</title>
        <authorList>
            <person name="Anantharaman K."/>
            <person name="Brown C.T."/>
            <person name="Hug L.A."/>
            <person name="Sharon I."/>
            <person name="Castelle C.J."/>
            <person name="Probst A.J."/>
            <person name="Thomas B.C."/>
            <person name="Singh A."/>
            <person name="Wilkins M.J."/>
            <person name="Karaoz U."/>
            <person name="Brodie E.L."/>
            <person name="Williams K.H."/>
            <person name="Hubbard S.S."/>
            <person name="Banfield J.F."/>
        </authorList>
    </citation>
    <scope>NUCLEOTIDE SEQUENCE [LARGE SCALE GENOMIC DNA]</scope>
</reference>
<organism evidence="2 3">
    <name type="scientific">Candidatus Taylorbacteria bacterium RIFCSPLOWO2_01_FULL_48_100</name>
    <dbReference type="NCBI Taxonomy" id="1802322"/>
    <lineage>
        <taxon>Bacteria</taxon>
        <taxon>Candidatus Tayloriibacteriota</taxon>
    </lineage>
</organism>
<evidence type="ECO:0000313" key="3">
    <source>
        <dbReference type="Proteomes" id="UP000177797"/>
    </source>
</evidence>
<sequence>MGFALKITGFVVAAGVAAGGVYEIARVYSVKSLKETIGTKLESGEYVAAIAAYDALEKAAPKEAVAERKNLATAQRLLAAEEDLNRALRAAERAEWADVRALLRESEAIRNAAFARHREAQELYNQAEAYAAGERHEAVVELEGLKGEATSEKAKRAQAEEKGSALQNALLQKEKELGTRERELTEVKRRADDTKAQLEAEEARTRELAAQVEKEVKQKFFTELKTYRDLAQKGREQLDNAVVEIQAKRDVTALVYISQGKILFEEAKNKTNDLRSNRTPSAYQSKVDDLARAFTEFLEASKQLRNAVVYIEEQGSAEFASGLNKGKTALANAASYLAGVSEFIVGNQ</sequence>
<name>A0A1G2NFJ1_9BACT</name>
<gene>
    <name evidence="2" type="ORF">A2938_03000</name>
</gene>
<dbReference type="AlphaFoldDB" id="A0A1G2NFJ1"/>